<evidence type="ECO:0000256" key="10">
    <source>
        <dbReference type="ARBA" id="ARBA00023237"/>
    </source>
</evidence>
<comment type="subcellular location">
    <subcellularLocation>
        <location evidence="1">Cell outer membrane</location>
        <topology evidence="1">Multi-pass membrane protein</topology>
    </subcellularLocation>
</comment>
<comment type="caution">
    <text evidence="13">The sequence shown here is derived from an EMBL/GenBank/DDBJ whole genome shotgun (WGS) entry which is preliminary data.</text>
</comment>
<evidence type="ECO:0000256" key="8">
    <source>
        <dbReference type="ARBA" id="ARBA00023114"/>
    </source>
</evidence>
<evidence type="ECO:0000313" key="13">
    <source>
        <dbReference type="EMBL" id="MEO3713203.1"/>
    </source>
</evidence>
<keyword evidence="8" id="KW-0626">Porin</keyword>
<evidence type="ECO:0000256" key="3">
    <source>
        <dbReference type="ARBA" id="ARBA00022448"/>
    </source>
</evidence>
<dbReference type="RefSeq" id="WP_347609431.1">
    <property type="nucleotide sequence ID" value="NZ_JBDPZC010000004.1"/>
</dbReference>
<dbReference type="InterPro" id="IPR050298">
    <property type="entry name" value="Gram-neg_bact_OMP"/>
</dbReference>
<dbReference type="InterPro" id="IPR002299">
    <property type="entry name" value="Porin_Neis"/>
</dbReference>
<dbReference type="PRINTS" id="PR00184">
    <property type="entry name" value="NEISSPPORIN"/>
</dbReference>
<dbReference type="CDD" id="cd00342">
    <property type="entry name" value="gram_neg_porins"/>
    <property type="match status" value="1"/>
</dbReference>
<evidence type="ECO:0000256" key="9">
    <source>
        <dbReference type="ARBA" id="ARBA00023136"/>
    </source>
</evidence>
<dbReference type="PANTHER" id="PTHR34501:SF9">
    <property type="entry name" value="MAJOR OUTER MEMBRANE PROTEIN P.IA"/>
    <property type="match status" value="1"/>
</dbReference>
<evidence type="ECO:0000256" key="2">
    <source>
        <dbReference type="ARBA" id="ARBA00011233"/>
    </source>
</evidence>
<protein>
    <submittedName>
        <fullName evidence="13">Porin</fullName>
    </submittedName>
</protein>
<dbReference type="InterPro" id="IPR033900">
    <property type="entry name" value="Gram_neg_porin_domain"/>
</dbReference>
<organism evidence="13 14">
    <name type="scientific">Roseateles flavus</name>
    <dbReference type="NCBI Taxonomy" id="3149041"/>
    <lineage>
        <taxon>Bacteria</taxon>
        <taxon>Pseudomonadati</taxon>
        <taxon>Pseudomonadota</taxon>
        <taxon>Betaproteobacteria</taxon>
        <taxon>Burkholderiales</taxon>
        <taxon>Sphaerotilaceae</taxon>
        <taxon>Roseateles</taxon>
    </lineage>
</organism>
<name>A0ABV0GDS0_9BURK</name>
<accession>A0ABV0GDS0</accession>
<keyword evidence="7" id="KW-0406">Ion transport</keyword>
<dbReference type="EMBL" id="JBDPZC010000004">
    <property type="protein sequence ID" value="MEO3713203.1"/>
    <property type="molecule type" value="Genomic_DNA"/>
</dbReference>
<gene>
    <name evidence="13" type="ORF">ABDJ40_10565</name>
</gene>
<evidence type="ECO:0000313" key="14">
    <source>
        <dbReference type="Proteomes" id="UP001462640"/>
    </source>
</evidence>
<feature type="domain" description="Porin" evidence="12">
    <location>
        <begin position="15"/>
        <end position="315"/>
    </location>
</feature>
<proteinExistence type="predicted"/>
<keyword evidence="4" id="KW-1134">Transmembrane beta strand</keyword>
<feature type="chain" id="PRO_5046042386" evidence="11">
    <location>
        <begin position="20"/>
        <end position="347"/>
    </location>
</feature>
<evidence type="ECO:0000259" key="12">
    <source>
        <dbReference type="Pfam" id="PF13609"/>
    </source>
</evidence>
<dbReference type="PANTHER" id="PTHR34501">
    <property type="entry name" value="PROTEIN YDDL-RELATED"/>
    <property type="match status" value="1"/>
</dbReference>
<dbReference type="Proteomes" id="UP001462640">
    <property type="component" value="Unassembled WGS sequence"/>
</dbReference>
<evidence type="ECO:0000256" key="1">
    <source>
        <dbReference type="ARBA" id="ARBA00004571"/>
    </source>
</evidence>
<keyword evidence="9" id="KW-0472">Membrane</keyword>
<dbReference type="Gene3D" id="2.40.160.10">
    <property type="entry name" value="Porin"/>
    <property type="match status" value="1"/>
</dbReference>
<evidence type="ECO:0000256" key="11">
    <source>
        <dbReference type="SAM" id="SignalP"/>
    </source>
</evidence>
<dbReference type="InterPro" id="IPR023614">
    <property type="entry name" value="Porin_dom_sf"/>
</dbReference>
<sequence>MNKPSLPLAAAGLATLFLAAPLSAAAQSAVSIYGIADVLVEHRNHMAASGGSRTSVTSGGMNTSRWGLRGSEDLGGGLSAVFNLEAEVGMDTGAAGSNFWGRQANVGLQGAFGRVVAGRSYTTAYDFLLPFDPMGYAPFYSWATSAGAAGTRKDGMITGAPNLIKYEGKFGPVKLGATVAAGEGASTGRYAALGAVYEANGLAAVLVLDQRDQQTGATSKEQTAHLGLSYDLKPVKYFVGLRQYKKTPTTGVEQKSTLGWVGVTWAVTPQLDLTPAYYFQSIKSGPATPENPHLLALRAKYALSKRTWLYAVAASAGAKSGVVSVSRDDPAFADTQSSFGLGIQHRF</sequence>
<feature type="signal peptide" evidence="11">
    <location>
        <begin position="1"/>
        <end position="19"/>
    </location>
</feature>
<keyword evidence="3" id="KW-0813">Transport</keyword>
<comment type="subunit">
    <text evidence="2">Homotrimer.</text>
</comment>
<evidence type="ECO:0000256" key="6">
    <source>
        <dbReference type="ARBA" id="ARBA00022729"/>
    </source>
</evidence>
<keyword evidence="14" id="KW-1185">Reference proteome</keyword>
<evidence type="ECO:0000256" key="5">
    <source>
        <dbReference type="ARBA" id="ARBA00022692"/>
    </source>
</evidence>
<keyword evidence="5" id="KW-0812">Transmembrane</keyword>
<evidence type="ECO:0000256" key="7">
    <source>
        <dbReference type="ARBA" id="ARBA00023065"/>
    </source>
</evidence>
<keyword evidence="10" id="KW-0998">Cell outer membrane</keyword>
<reference evidence="13 14" key="1">
    <citation type="submission" date="2024-05" db="EMBL/GenBank/DDBJ databases">
        <title>Roseateles sp. 2.12 16S ribosomal RNA gene Genome sequencing and assembly.</title>
        <authorList>
            <person name="Woo H."/>
        </authorList>
    </citation>
    <scope>NUCLEOTIDE SEQUENCE [LARGE SCALE GENOMIC DNA]</scope>
    <source>
        <strain evidence="13 14">2.12</strain>
    </source>
</reference>
<evidence type="ECO:0000256" key="4">
    <source>
        <dbReference type="ARBA" id="ARBA00022452"/>
    </source>
</evidence>
<keyword evidence="6 11" id="KW-0732">Signal</keyword>
<dbReference type="Pfam" id="PF13609">
    <property type="entry name" value="Porin_4"/>
    <property type="match status" value="1"/>
</dbReference>
<dbReference type="SUPFAM" id="SSF56935">
    <property type="entry name" value="Porins"/>
    <property type="match status" value="1"/>
</dbReference>